<evidence type="ECO:0000259" key="2">
    <source>
        <dbReference type="Pfam" id="PF00296"/>
    </source>
</evidence>
<protein>
    <submittedName>
        <fullName evidence="3">LLM class flavin-dependent oxidoreductase</fullName>
    </submittedName>
</protein>
<dbReference type="Proteomes" id="UP000245166">
    <property type="component" value="Unassembled WGS sequence"/>
</dbReference>
<organism evidence="3 4">
    <name type="scientific">Serinibacter arcticus</name>
    <dbReference type="NCBI Taxonomy" id="1655435"/>
    <lineage>
        <taxon>Bacteria</taxon>
        <taxon>Bacillati</taxon>
        <taxon>Actinomycetota</taxon>
        <taxon>Actinomycetes</taxon>
        <taxon>Micrococcales</taxon>
        <taxon>Beutenbergiaceae</taxon>
        <taxon>Serinibacter</taxon>
    </lineage>
</organism>
<evidence type="ECO:0000313" key="4">
    <source>
        <dbReference type="Proteomes" id="UP000245166"/>
    </source>
</evidence>
<evidence type="ECO:0000256" key="1">
    <source>
        <dbReference type="SAM" id="MobiDB-lite"/>
    </source>
</evidence>
<keyword evidence="4" id="KW-1185">Reference proteome</keyword>
<dbReference type="RefSeq" id="WP_109229308.1">
    <property type="nucleotide sequence ID" value="NZ_PYHR01000002.1"/>
</dbReference>
<dbReference type="Pfam" id="PF00296">
    <property type="entry name" value="Bac_luciferase"/>
    <property type="match status" value="1"/>
</dbReference>
<dbReference type="InterPro" id="IPR050766">
    <property type="entry name" value="Bact_Lucif_Oxidored"/>
</dbReference>
<accession>A0A2U1ZVB5</accession>
<feature type="compositionally biased region" description="Polar residues" evidence="1">
    <location>
        <begin position="1"/>
        <end position="10"/>
    </location>
</feature>
<dbReference type="Gene3D" id="3.20.20.30">
    <property type="entry name" value="Luciferase-like domain"/>
    <property type="match status" value="1"/>
</dbReference>
<dbReference type="InterPro" id="IPR011251">
    <property type="entry name" value="Luciferase-like_dom"/>
</dbReference>
<dbReference type="GO" id="GO:0016705">
    <property type="term" value="F:oxidoreductase activity, acting on paired donors, with incorporation or reduction of molecular oxygen"/>
    <property type="evidence" value="ECO:0007669"/>
    <property type="project" value="InterPro"/>
</dbReference>
<reference evidence="3 4" key="1">
    <citation type="submission" date="2018-03" db="EMBL/GenBank/DDBJ databases">
        <title>Genome assembly of novel Miniimonas species PCH200.</title>
        <authorList>
            <person name="Thakur V."/>
            <person name="Kumar V."/>
            <person name="Singh D."/>
        </authorList>
    </citation>
    <scope>NUCLEOTIDE SEQUENCE [LARGE SCALE GENOMIC DNA]</scope>
    <source>
        <strain evidence="3 4">PCH200</strain>
    </source>
</reference>
<dbReference type="SUPFAM" id="SSF51679">
    <property type="entry name" value="Bacterial luciferase-like"/>
    <property type="match status" value="1"/>
</dbReference>
<sequence length="341" mass="36637">MTTTSLSFLTPGNFDDDDPAPGLENTLRLIELGEELGYQGAWVRQRHLEHGISSAATVLAAATQRTRTIELGSAVIPLGYESPFRLAEDLATVDVLSRGRLQVGVSVGPPPHAELIGALVHGPGWEAQEVGYERAERLAANLEGTFIGDADTRITSPGNVQRPRLQPVAPGLRDRLWYGGSSAASVDWAARNSFHLLTGNIGRAEESDDFVTEQRARIAAFRRGWAGPGTPRIAVGRVVLPTDSASGATRRRYAAYAAERDARTHGPQGERRTLFAPDLVGTSEELAERLLADGAVQDVDELRLELPYELALEDYAQVLHDVATHLAPALGWAPATTSVAA</sequence>
<dbReference type="GO" id="GO:0005829">
    <property type="term" value="C:cytosol"/>
    <property type="evidence" value="ECO:0007669"/>
    <property type="project" value="TreeGrafter"/>
</dbReference>
<dbReference type="PANTHER" id="PTHR30137:SF15">
    <property type="entry name" value="BLL6902 PROTEIN"/>
    <property type="match status" value="1"/>
</dbReference>
<dbReference type="OrthoDB" id="7903015at2"/>
<dbReference type="AlphaFoldDB" id="A0A2U1ZVB5"/>
<feature type="region of interest" description="Disordered" evidence="1">
    <location>
        <begin position="1"/>
        <end position="21"/>
    </location>
</feature>
<proteinExistence type="predicted"/>
<gene>
    <name evidence="3" type="ORF">C8046_09950</name>
</gene>
<name>A0A2U1ZVB5_9MICO</name>
<comment type="caution">
    <text evidence="3">The sequence shown here is derived from an EMBL/GenBank/DDBJ whole genome shotgun (WGS) entry which is preliminary data.</text>
</comment>
<feature type="domain" description="Luciferase-like" evidence="2">
    <location>
        <begin position="8"/>
        <end position="279"/>
    </location>
</feature>
<evidence type="ECO:0000313" key="3">
    <source>
        <dbReference type="EMBL" id="PWD50926.1"/>
    </source>
</evidence>
<dbReference type="PANTHER" id="PTHR30137">
    <property type="entry name" value="LUCIFERASE-LIKE MONOOXYGENASE"/>
    <property type="match status" value="1"/>
</dbReference>
<dbReference type="InterPro" id="IPR036661">
    <property type="entry name" value="Luciferase-like_sf"/>
</dbReference>
<dbReference type="EMBL" id="PYHR01000002">
    <property type="protein sequence ID" value="PWD50926.1"/>
    <property type="molecule type" value="Genomic_DNA"/>
</dbReference>